<dbReference type="Gene3D" id="2.60.40.420">
    <property type="entry name" value="Cupredoxins - blue copper proteins"/>
    <property type="match status" value="1"/>
</dbReference>
<comment type="caution">
    <text evidence="3">The sequence shown here is derived from an EMBL/GenBank/DDBJ whole genome shotgun (WGS) entry which is preliminary data.</text>
</comment>
<dbReference type="EMBL" id="JACXLD010000002">
    <property type="protein sequence ID" value="MBD2858350.1"/>
    <property type="molecule type" value="Genomic_DNA"/>
</dbReference>
<dbReference type="InterPro" id="IPR008972">
    <property type="entry name" value="Cupredoxin"/>
</dbReference>
<feature type="signal peptide" evidence="1">
    <location>
        <begin position="1"/>
        <end position="27"/>
    </location>
</feature>
<reference evidence="3" key="1">
    <citation type="submission" date="2020-09" db="EMBL/GenBank/DDBJ databases">
        <authorList>
            <person name="Yoon J.-W."/>
        </authorList>
    </citation>
    <scope>NUCLEOTIDE SEQUENCE</scope>
    <source>
        <strain evidence="3">KMU-158</strain>
    </source>
</reference>
<protein>
    <submittedName>
        <fullName evidence="3">Cupredoxin domain-containing protein</fullName>
    </submittedName>
</protein>
<sequence>MPCKSNKLHTLFLLSLLMIMGSSAAYAGKPVFELQIRNHLFEPSTLSIPANTKIKLLVHNTDKTPEEFESYELNREKVILGGQKAVIFIGPLPPGKYPFFGEFNPKTAQGEIIAE</sequence>
<gene>
    <name evidence="3" type="ORF">IB286_04950</name>
</gene>
<dbReference type="Pfam" id="PF13473">
    <property type="entry name" value="Cupredoxin_1"/>
    <property type="match status" value="1"/>
</dbReference>
<evidence type="ECO:0000259" key="2">
    <source>
        <dbReference type="Pfam" id="PF13473"/>
    </source>
</evidence>
<name>A0A927GVF7_9GAMM</name>
<accession>A0A927GVF7</accession>
<dbReference type="InterPro" id="IPR028096">
    <property type="entry name" value="EfeO_Cupredoxin"/>
</dbReference>
<evidence type="ECO:0000313" key="3">
    <source>
        <dbReference type="EMBL" id="MBD2858350.1"/>
    </source>
</evidence>
<dbReference type="Proteomes" id="UP000610558">
    <property type="component" value="Unassembled WGS sequence"/>
</dbReference>
<evidence type="ECO:0000313" key="4">
    <source>
        <dbReference type="Proteomes" id="UP000610558"/>
    </source>
</evidence>
<feature type="chain" id="PRO_5036998772" evidence="1">
    <location>
        <begin position="28"/>
        <end position="115"/>
    </location>
</feature>
<evidence type="ECO:0000256" key="1">
    <source>
        <dbReference type="SAM" id="SignalP"/>
    </source>
</evidence>
<keyword evidence="1" id="KW-0732">Signal</keyword>
<dbReference type="AlphaFoldDB" id="A0A927GVF7"/>
<proteinExistence type="predicted"/>
<organism evidence="3 4">
    <name type="scientific">Spongiibacter pelagi</name>
    <dbReference type="NCBI Taxonomy" id="2760804"/>
    <lineage>
        <taxon>Bacteria</taxon>
        <taxon>Pseudomonadati</taxon>
        <taxon>Pseudomonadota</taxon>
        <taxon>Gammaproteobacteria</taxon>
        <taxon>Cellvibrionales</taxon>
        <taxon>Spongiibacteraceae</taxon>
        <taxon>Spongiibacter</taxon>
    </lineage>
</organism>
<keyword evidence="4" id="KW-1185">Reference proteome</keyword>
<feature type="domain" description="EfeO-type cupredoxin-like" evidence="2">
    <location>
        <begin position="12"/>
        <end position="114"/>
    </location>
</feature>
<dbReference type="SUPFAM" id="SSF49503">
    <property type="entry name" value="Cupredoxins"/>
    <property type="match status" value="1"/>
</dbReference>